<evidence type="ECO:0000313" key="2">
    <source>
        <dbReference type="EMBL" id="ASP49736.1"/>
    </source>
</evidence>
<organism evidence="2 3">
    <name type="scientific">Cognaticolwellia beringensis</name>
    <dbReference type="NCBI Taxonomy" id="1967665"/>
    <lineage>
        <taxon>Bacteria</taxon>
        <taxon>Pseudomonadati</taxon>
        <taxon>Pseudomonadota</taxon>
        <taxon>Gammaproteobacteria</taxon>
        <taxon>Alteromonadales</taxon>
        <taxon>Colwelliaceae</taxon>
        <taxon>Cognaticolwellia</taxon>
    </lineage>
</organism>
<keyword evidence="3" id="KW-1185">Reference proteome</keyword>
<gene>
    <name evidence="2" type="ORF">B5D82_19350</name>
</gene>
<reference evidence="2 3" key="1">
    <citation type="submission" date="2017-08" db="EMBL/GenBank/DDBJ databases">
        <title>Complete genome of Colwellia sp. NB097-1, a psychrophile bacterium ioslated from Bering Sea.</title>
        <authorList>
            <person name="Chen X."/>
        </authorList>
    </citation>
    <scope>NUCLEOTIDE SEQUENCE [LARGE SCALE GENOMIC DNA]</scope>
    <source>
        <strain evidence="2 3">NB097-1</strain>
    </source>
</reference>
<dbReference type="AlphaFoldDB" id="A0A222GD03"/>
<evidence type="ECO:0000256" key="1">
    <source>
        <dbReference type="SAM" id="SignalP"/>
    </source>
</evidence>
<dbReference type="KEGG" id="cber:B5D82_19350"/>
<feature type="chain" id="PRO_5013053070" evidence="1">
    <location>
        <begin position="22"/>
        <end position="250"/>
    </location>
</feature>
<proteinExistence type="predicted"/>
<dbReference type="Proteomes" id="UP000202259">
    <property type="component" value="Chromosome"/>
</dbReference>
<name>A0A222GD03_9GAMM</name>
<dbReference type="InterPro" id="IPR021457">
    <property type="entry name" value="DUF3108"/>
</dbReference>
<dbReference type="EMBL" id="CP020465">
    <property type="protein sequence ID" value="ASP49736.1"/>
    <property type="molecule type" value="Genomic_DNA"/>
</dbReference>
<evidence type="ECO:0000313" key="3">
    <source>
        <dbReference type="Proteomes" id="UP000202259"/>
    </source>
</evidence>
<dbReference type="Pfam" id="PF11306">
    <property type="entry name" value="DUF3108"/>
    <property type="match status" value="1"/>
</dbReference>
<feature type="signal peptide" evidence="1">
    <location>
        <begin position="1"/>
        <end position="21"/>
    </location>
</feature>
<dbReference type="OrthoDB" id="6007799at2"/>
<keyword evidence="1" id="KW-0732">Signal</keyword>
<sequence length="250" mass="29145">MLKSLPYTALLFSSLAFNVVATEKDNSVVIPAFNAKYTILHKSKTVGEATRELTYLDNGLAQYSYHTDIEWLIFSDIRIETSIVKLEDYKVTPKNFEYLREGTGSDKHYKWRYDTEKNIAVDEIKERTKNIKFPENIQDSLSYHLQHRLNMMANPEQKHFVYPVIKTSGSIKNYVYQYDGEEELMLPYGLVKTIKLKREVIEKKRVTYAWFAPELDYLLVKLHQIKGDVDQFEAQLKSVTAIKAATPEKK</sequence>
<dbReference type="RefSeq" id="WP_081154084.1">
    <property type="nucleotide sequence ID" value="NZ_CP020465.1"/>
</dbReference>
<accession>A0A222GD03</accession>
<protein>
    <submittedName>
        <fullName evidence="2">DUF3108 domain-containing protein</fullName>
    </submittedName>
</protein>